<dbReference type="OrthoDB" id="10417911at2759"/>
<sequence length="173" mass="18824">MVARKSFCILLFLALLVTFSSVSSAYPVLNEVEKRDVSAPNRLEKRFLGPLLKSGLRAFANPATRAKFARVAKAIGDIKSTKCTPQKRSYFIQGELMKRDGQPPAEAGQTPTGQSETRLSPEDEAAYELAFQELFGVPAESVPENDPDVAEMLELYQALYALDDPATAGAGQP</sequence>
<keyword evidence="4" id="KW-1185">Reference proteome</keyword>
<protein>
    <submittedName>
        <fullName evidence="3">Uncharacterized protein</fullName>
    </submittedName>
</protein>
<evidence type="ECO:0000313" key="3">
    <source>
        <dbReference type="EMBL" id="OAQ27484.1"/>
    </source>
</evidence>
<evidence type="ECO:0000256" key="1">
    <source>
        <dbReference type="SAM" id="MobiDB-lite"/>
    </source>
</evidence>
<feature type="region of interest" description="Disordered" evidence="1">
    <location>
        <begin position="99"/>
        <end position="120"/>
    </location>
</feature>
<accession>A0A197JT41</accession>
<feature type="chain" id="PRO_5008276239" evidence="2">
    <location>
        <begin position="26"/>
        <end position="173"/>
    </location>
</feature>
<dbReference type="AlphaFoldDB" id="A0A197JT41"/>
<keyword evidence="2" id="KW-0732">Signal</keyword>
<dbReference type="EMBL" id="KV442057">
    <property type="protein sequence ID" value="OAQ27484.1"/>
    <property type="molecule type" value="Genomic_DNA"/>
</dbReference>
<evidence type="ECO:0000313" key="4">
    <source>
        <dbReference type="Proteomes" id="UP000078512"/>
    </source>
</evidence>
<name>A0A197JT41_9FUNG</name>
<reference evidence="3 4" key="1">
    <citation type="submission" date="2016-05" db="EMBL/GenBank/DDBJ databases">
        <title>Genome sequencing reveals origins of a unique bacterial endosymbiosis in the earliest lineages of terrestrial Fungi.</title>
        <authorList>
            <consortium name="DOE Joint Genome Institute"/>
            <person name="Uehling J."/>
            <person name="Gryganskyi A."/>
            <person name="Hameed K."/>
            <person name="Tschaplinski T."/>
            <person name="Misztal P."/>
            <person name="Wu S."/>
            <person name="Desiro A."/>
            <person name="Vande Pol N."/>
            <person name="Du Z.-Y."/>
            <person name="Zienkiewicz A."/>
            <person name="Zienkiewicz K."/>
            <person name="Morin E."/>
            <person name="Tisserant E."/>
            <person name="Splivallo R."/>
            <person name="Hainaut M."/>
            <person name="Henrissat B."/>
            <person name="Ohm R."/>
            <person name="Kuo A."/>
            <person name="Yan J."/>
            <person name="Lipzen A."/>
            <person name="Nolan M."/>
            <person name="Labutti K."/>
            <person name="Barry K."/>
            <person name="Goldstein A."/>
            <person name="Labbe J."/>
            <person name="Schadt C."/>
            <person name="Tuskan G."/>
            <person name="Grigoriev I."/>
            <person name="Martin F."/>
            <person name="Vilgalys R."/>
            <person name="Bonito G."/>
        </authorList>
    </citation>
    <scope>NUCLEOTIDE SEQUENCE [LARGE SCALE GENOMIC DNA]</scope>
    <source>
        <strain evidence="3 4">AG-77</strain>
    </source>
</reference>
<proteinExistence type="predicted"/>
<evidence type="ECO:0000256" key="2">
    <source>
        <dbReference type="SAM" id="SignalP"/>
    </source>
</evidence>
<organism evidence="3 4">
    <name type="scientific">Linnemannia elongata AG-77</name>
    <dbReference type="NCBI Taxonomy" id="1314771"/>
    <lineage>
        <taxon>Eukaryota</taxon>
        <taxon>Fungi</taxon>
        <taxon>Fungi incertae sedis</taxon>
        <taxon>Mucoromycota</taxon>
        <taxon>Mortierellomycotina</taxon>
        <taxon>Mortierellomycetes</taxon>
        <taxon>Mortierellales</taxon>
        <taxon>Mortierellaceae</taxon>
        <taxon>Linnemannia</taxon>
    </lineage>
</organism>
<gene>
    <name evidence="3" type="ORF">K457DRAFT_1877861</name>
</gene>
<feature type="signal peptide" evidence="2">
    <location>
        <begin position="1"/>
        <end position="25"/>
    </location>
</feature>
<dbReference type="Proteomes" id="UP000078512">
    <property type="component" value="Unassembled WGS sequence"/>
</dbReference>
<feature type="compositionally biased region" description="Polar residues" evidence="1">
    <location>
        <begin position="109"/>
        <end position="118"/>
    </location>
</feature>